<name>A0A9D2PR15_9FIRM</name>
<sequence>MYDLSACLSNANDFFEISSIIDCKRTEFEYKYLSVYGTNLSFSCELYLKYLLLKNSCSLEKIQKRGHNLKKLFNLLQKNFSSVAEIILEYYDQECPRNDIENLLASDGANFMDFRYLYEKRKDGKDKQIHSSDLAIFARA</sequence>
<reference evidence="1" key="2">
    <citation type="submission" date="2021-04" db="EMBL/GenBank/DDBJ databases">
        <authorList>
            <person name="Gilroy R."/>
        </authorList>
    </citation>
    <scope>NUCLEOTIDE SEQUENCE</scope>
    <source>
        <strain evidence="1">ChiBcec2-3848</strain>
    </source>
</reference>
<proteinExistence type="predicted"/>
<evidence type="ECO:0000313" key="2">
    <source>
        <dbReference type="Proteomes" id="UP000823886"/>
    </source>
</evidence>
<organism evidence="1 2">
    <name type="scientific">Candidatus Blautia merdavium</name>
    <dbReference type="NCBI Taxonomy" id="2838494"/>
    <lineage>
        <taxon>Bacteria</taxon>
        <taxon>Bacillati</taxon>
        <taxon>Bacillota</taxon>
        <taxon>Clostridia</taxon>
        <taxon>Lachnospirales</taxon>
        <taxon>Lachnospiraceae</taxon>
        <taxon>Blautia</taxon>
    </lineage>
</organism>
<dbReference type="Proteomes" id="UP000823886">
    <property type="component" value="Unassembled WGS sequence"/>
</dbReference>
<dbReference type="AlphaFoldDB" id="A0A9D2PR15"/>
<protein>
    <submittedName>
        <fullName evidence="1">Uncharacterized protein</fullName>
    </submittedName>
</protein>
<comment type="caution">
    <text evidence="1">The sequence shown here is derived from an EMBL/GenBank/DDBJ whole genome shotgun (WGS) entry which is preliminary data.</text>
</comment>
<gene>
    <name evidence="1" type="ORF">H9753_14515</name>
</gene>
<reference evidence="1" key="1">
    <citation type="journal article" date="2021" name="PeerJ">
        <title>Extensive microbial diversity within the chicken gut microbiome revealed by metagenomics and culture.</title>
        <authorList>
            <person name="Gilroy R."/>
            <person name="Ravi A."/>
            <person name="Getino M."/>
            <person name="Pursley I."/>
            <person name="Horton D.L."/>
            <person name="Alikhan N.F."/>
            <person name="Baker D."/>
            <person name="Gharbi K."/>
            <person name="Hall N."/>
            <person name="Watson M."/>
            <person name="Adriaenssens E.M."/>
            <person name="Foster-Nyarko E."/>
            <person name="Jarju S."/>
            <person name="Secka A."/>
            <person name="Antonio M."/>
            <person name="Oren A."/>
            <person name="Chaudhuri R.R."/>
            <person name="La Ragione R."/>
            <person name="Hildebrand F."/>
            <person name="Pallen M.J."/>
        </authorList>
    </citation>
    <scope>NUCLEOTIDE SEQUENCE</scope>
    <source>
        <strain evidence="1">ChiBcec2-3848</strain>
    </source>
</reference>
<feature type="non-terminal residue" evidence="1">
    <location>
        <position position="140"/>
    </location>
</feature>
<accession>A0A9D2PR15</accession>
<dbReference type="EMBL" id="DWVZ01000204">
    <property type="protein sequence ID" value="HJC64804.1"/>
    <property type="molecule type" value="Genomic_DNA"/>
</dbReference>
<evidence type="ECO:0000313" key="1">
    <source>
        <dbReference type="EMBL" id="HJC64804.1"/>
    </source>
</evidence>